<dbReference type="EMBL" id="CP058561">
    <property type="protein sequence ID" value="QUH29155.1"/>
    <property type="molecule type" value="Genomic_DNA"/>
</dbReference>
<dbReference type="AlphaFoldDB" id="A0A8J8SC77"/>
<dbReference type="InterPro" id="IPR014755">
    <property type="entry name" value="Cu-Rt/internalin_Ig-like"/>
</dbReference>
<proteinExistence type="predicted"/>
<dbReference type="KEGG" id="vgu:HYG85_09550"/>
<evidence type="ECO:0000256" key="1">
    <source>
        <dbReference type="ARBA" id="ARBA00022729"/>
    </source>
</evidence>
<gene>
    <name evidence="3" type="ORF">HYG85_09550</name>
</gene>
<reference evidence="3 4" key="1">
    <citation type="submission" date="2020-07" db="EMBL/GenBank/DDBJ databases">
        <title>Vallitalea guaymasensis genome.</title>
        <authorList>
            <person name="Postec A."/>
        </authorList>
    </citation>
    <scope>NUCLEOTIDE SEQUENCE [LARGE SCALE GENOMIC DNA]</scope>
    <source>
        <strain evidence="3 4">Ra1766G1</strain>
    </source>
</reference>
<keyword evidence="4" id="KW-1185">Reference proteome</keyword>
<accession>A0A8J8SC77</accession>
<name>A0A8J8SC77_9FIRM</name>
<evidence type="ECO:0000313" key="3">
    <source>
        <dbReference type="EMBL" id="QUH29155.1"/>
    </source>
</evidence>
<evidence type="ECO:0008006" key="5">
    <source>
        <dbReference type="Google" id="ProtNLM"/>
    </source>
</evidence>
<organism evidence="3 4">
    <name type="scientific">Vallitalea guaymasensis</name>
    <dbReference type="NCBI Taxonomy" id="1185412"/>
    <lineage>
        <taxon>Bacteria</taxon>
        <taxon>Bacillati</taxon>
        <taxon>Bacillota</taxon>
        <taxon>Clostridia</taxon>
        <taxon>Lachnospirales</taxon>
        <taxon>Vallitaleaceae</taxon>
        <taxon>Vallitalea</taxon>
    </lineage>
</organism>
<evidence type="ECO:0000313" key="4">
    <source>
        <dbReference type="Proteomes" id="UP000677305"/>
    </source>
</evidence>
<sequence length="275" mass="31133">MYKKIILVMCIIILSLMPQYSFATEINTDIMWLRLIRLQDEAFNFIGTENLKDDKDGYVKPESDDYLRVMPTAEVKEYDTVDITFNIAIDKISAEVKDNYIIKDIKGNCLDVKEVHLITDKLVRLITGPQISGELYTVTVKEVQSIEGLVIQEGNNITKFGGLGSGTIVNRYDCIPVSNTKVQIIFNDVLDKETAENNQNYIIYDRLGNNLQVYDAKVVSVDEDQEYYDKSVYLITSQQTPGELYTISATNVMNINGEDISSNKSIMFGGIGKKR</sequence>
<dbReference type="Proteomes" id="UP000677305">
    <property type="component" value="Chromosome"/>
</dbReference>
<feature type="signal peptide" evidence="2">
    <location>
        <begin position="1"/>
        <end position="23"/>
    </location>
</feature>
<feature type="chain" id="PRO_5035291029" description="SbsA Ig-like domain-containing protein" evidence="2">
    <location>
        <begin position="24"/>
        <end position="275"/>
    </location>
</feature>
<protein>
    <recommendedName>
        <fullName evidence="5">SbsA Ig-like domain-containing protein</fullName>
    </recommendedName>
</protein>
<evidence type="ECO:0000256" key="2">
    <source>
        <dbReference type="SAM" id="SignalP"/>
    </source>
</evidence>
<dbReference type="RefSeq" id="WP_212693282.1">
    <property type="nucleotide sequence ID" value="NZ_CP058561.1"/>
</dbReference>
<dbReference type="Gene3D" id="2.60.40.1220">
    <property type="match status" value="2"/>
</dbReference>
<keyword evidence="1 2" id="KW-0732">Signal</keyword>